<dbReference type="EMBL" id="CP052766">
    <property type="protein sequence ID" value="QJR80664.1"/>
    <property type="molecule type" value="Genomic_DNA"/>
</dbReference>
<keyword evidence="2" id="KW-1185">Reference proteome</keyword>
<evidence type="ECO:0008006" key="3">
    <source>
        <dbReference type="Google" id="ProtNLM"/>
    </source>
</evidence>
<dbReference type="KEGG" id="apel:CA267_007655"/>
<organism evidence="1 2">
    <name type="scientific">Alteromonas pelagimontana</name>
    <dbReference type="NCBI Taxonomy" id="1858656"/>
    <lineage>
        <taxon>Bacteria</taxon>
        <taxon>Pseudomonadati</taxon>
        <taxon>Pseudomonadota</taxon>
        <taxon>Gammaproteobacteria</taxon>
        <taxon>Alteromonadales</taxon>
        <taxon>Alteromonadaceae</taxon>
        <taxon>Alteromonas/Salinimonas group</taxon>
        <taxon>Alteromonas</taxon>
    </lineage>
</organism>
<evidence type="ECO:0000313" key="2">
    <source>
        <dbReference type="Proteomes" id="UP000219285"/>
    </source>
</evidence>
<dbReference type="OrthoDB" id="4048724at2"/>
<name>A0A6M4MBT5_9ALTE</name>
<protein>
    <recommendedName>
        <fullName evidence="3">2OG-Fe(II) oxygenase</fullName>
    </recommendedName>
</protein>
<evidence type="ECO:0000313" key="1">
    <source>
        <dbReference type="EMBL" id="QJR80664.1"/>
    </source>
</evidence>
<dbReference type="InterPro" id="IPR045617">
    <property type="entry name" value="DUF6445"/>
</dbReference>
<accession>A0A6M4MBT5</accession>
<dbReference type="Proteomes" id="UP000219285">
    <property type="component" value="Chromosome"/>
</dbReference>
<reference evidence="2" key="1">
    <citation type="submission" date="2014-12" db="EMBL/GenBank/DDBJ databases">
        <title>Complete genome sequence of a multi-drug resistant Klebsiella pneumoniae.</title>
        <authorList>
            <person name="Hua X."/>
            <person name="Chen Q."/>
            <person name="Li X."/>
            <person name="Feng Y."/>
            <person name="Ruan Z."/>
            <person name="Yu Y."/>
        </authorList>
    </citation>
    <scope>NUCLEOTIDE SEQUENCE [LARGE SCALE GENOMIC DNA]</scope>
    <source>
        <strain evidence="2">5.12</strain>
    </source>
</reference>
<proteinExistence type="predicted"/>
<reference evidence="1 2" key="2">
    <citation type="submission" date="2020-04" db="EMBL/GenBank/DDBJ databases">
        <title>Complete genome sequence of Alteromonas pelagimontana 5.12T.</title>
        <authorList>
            <person name="Sinha R.K."/>
            <person name="Krishnan K.P."/>
            <person name="Kurian J.P."/>
        </authorList>
    </citation>
    <scope>NUCLEOTIDE SEQUENCE [LARGE SCALE GENOMIC DNA]</scope>
    <source>
        <strain evidence="1 2">5.12</strain>
    </source>
</reference>
<sequence length="236" mass="27249">MPVEKKLINPDFEIKIIRVGKEQTPVMVIDDFLLDTKDVIANACEFGQFTRASTYYPGNRANLPRSYVIKVLQSIYLQICELYKIPEALNLKPQATTYSLITHQPEELHVLQRIPHFDSTNPYYFAVLHYLSDRCHGDTGFFRHRPTGFESITASRESVYLDSTKEHFMKFGEPLPAYCTETNDHYELYDKIEYKPNRLAIYPGNLLHSTLVNTDTDIDDNPATGRLTANIFIDFL</sequence>
<dbReference type="Pfam" id="PF20043">
    <property type="entry name" value="DUF6445"/>
    <property type="match status" value="1"/>
</dbReference>
<dbReference type="RefSeq" id="WP_075608036.1">
    <property type="nucleotide sequence ID" value="NZ_CP052766.1"/>
</dbReference>
<gene>
    <name evidence="1" type="ORF">CA267_007655</name>
</gene>
<dbReference type="AlphaFoldDB" id="A0A6M4MBT5"/>